<dbReference type="Proteomes" id="UP000050864">
    <property type="component" value="Unassembled WGS sequence"/>
</dbReference>
<dbReference type="PATRIC" id="fig|405444.3.peg.1141"/>
<sequence length="325" mass="35856">MQRRQSVKNKIDATAAEWVAREDAGPLSSEQSAALAAWLAADSRHLGAYGRMHAIMMRTDRIYRGASVDADENQRAEGARGRAWGMRLLAMAASLTLVAGVAWFAMERQAGVHATRVGEVAHVSLEDGSEITLNTDSRVRVRYEQGRRGIELLRGEAMFDVAKDPQRPFVVNAGGTQVIAVGTSFTVKRSSAQVDVLVREGIVQVQEQKQELRLLRGDKVRLATRAAPVLRRVDDAEVRRELAWRNGMIAFSGQTLQEVTQEFARYNRLRIRLADPGIADLEVVGMFSATDPIGFSRAAAQSMQLDMALGDDEIVLRARATKKNQ</sequence>
<dbReference type="PANTHER" id="PTHR30273">
    <property type="entry name" value="PERIPLASMIC SIGNAL SENSOR AND SIGMA FACTOR ACTIVATOR FECR-RELATED"/>
    <property type="match status" value="1"/>
</dbReference>
<dbReference type="InterPro" id="IPR032623">
    <property type="entry name" value="FecR_N"/>
</dbReference>
<name>A0A0R0CLB7_9GAMM</name>
<organism evidence="4 5">
    <name type="scientific">Stenotrophomonas humi</name>
    <dbReference type="NCBI Taxonomy" id="405444"/>
    <lineage>
        <taxon>Bacteria</taxon>
        <taxon>Pseudomonadati</taxon>
        <taxon>Pseudomonadota</taxon>
        <taxon>Gammaproteobacteria</taxon>
        <taxon>Lysobacterales</taxon>
        <taxon>Lysobacteraceae</taxon>
        <taxon>Stenotrophomonas</taxon>
    </lineage>
</organism>
<accession>A0A0R0CLB7</accession>
<evidence type="ECO:0000259" key="3">
    <source>
        <dbReference type="Pfam" id="PF16220"/>
    </source>
</evidence>
<dbReference type="PIRSF" id="PIRSF018266">
    <property type="entry name" value="FecR"/>
    <property type="match status" value="1"/>
</dbReference>
<keyword evidence="1" id="KW-0812">Transmembrane</keyword>
<dbReference type="PANTHER" id="PTHR30273:SF2">
    <property type="entry name" value="PROTEIN FECR"/>
    <property type="match status" value="1"/>
</dbReference>
<gene>
    <name evidence="4" type="ORF">ABB26_00460</name>
</gene>
<dbReference type="InterPro" id="IPR006860">
    <property type="entry name" value="FecR"/>
</dbReference>
<comment type="caution">
    <text evidence="4">The sequence shown here is derived from an EMBL/GenBank/DDBJ whole genome shotgun (WGS) entry which is preliminary data.</text>
</comment>
<evidence type="ECO:0000313" key="4">
    <source>
        <dbReference type="EMBL" id="KRG66369.1"/>
    </source>
</evidence>
<dbReference type="GO" id="GO:0016989">
    <property type="term" value="F:sigma factor antagonist activity"/>
    <property type="evidence" value="ECO:0007669"/>
    <property type="project" value="TreeGrafter"/>
</dbReference>
<keyword evidence="1" id="KW-0472">Membrane</keyword>
<dbReference type="STRING" id="405444.ABB26_00460"/>
<evidence type="ECO:0000313" key="5">
    <source>
        <dbReference type="Proteomes" id="UP000050864"/>
    </source>
</evidence>
<keyword evidence="5" id="KW-1185">Reference proteome</keyword>
<keyword evidence="1" id="KW-1133">Transmembrane helix</keyword>
<dbReference type="Gene3D" id="2.60.120.1440">
    <property type="match status" value="1"/>
</dbReference>
<reference evidence="4 5" key="1">
    <citation type="submission" date="2015-05" db="EMBL/GenBank/DDBJ databases">
        <title>Genome sequencing and analysis of members of genus Stenotrophomonas.</title>
        <authorList>
            <person name="Patil P.P."/>
            <person name="Midha S."/>
            <person name="Patil P.B."/>
        </authorList>
    </citation>
    <scope>NUCLEOTIDE SEQUENCE [LARGE SCALE GENOMIC DNA]</scope>
    <source>
        <strain evidence="4 5">DSM 18929</strain>
    </source>
</reference>
<feature type="domain" description="FecR protein" evidence="2">
    <location>
        <begin position="113"/>
        <end position="203"/>
    </location>
</feature>
<dbReference type="EMBL" id="LDJI01000002">
    <property type="protein sequence ID" value="KRG66369.1"/>
    <property type="molecule type" value="Genomic_DNA"/>
</dbReference>
<dbReference type="OrthoDB" id="9771237at2"/>
<proteinExistence type="predicted"/>
<dbReference type="Pfam" id="PF16220">
    <property type="entry name" value="DUF4880"/>
    <property type="match status" value="1"/>
</dbReference>
<feature type="transmembrane region" description="Helical" evidence="1">
    <location>
        <begin position="88"/>
        <end position="106"/>
    </location>
</feature>
<evidence type="ECO:0008006" key="6">
    <source>
        <dbReference type="Google" id="ProtNLM"/>
    </source>
</evidence>
<evidence type="ECO:0000259" key="2">
    <source>
        <dbReference type="Pfam" id="PF04773"/>
    </source>
</evidence>
<dbReference type="Pfam" id="PF04773">
    <property type="entry name" value="FecR"/>
    <property type="match status" value="1"/>
</dbReference>
<dbReference type="AlphaFoldDB" id="A0A0R0CLB7"/>
<dbReference type="InterPro" id="IPR012373">
    <property type="entry name" value="Ferrdict_sens_TM"/>
</dbReference>
<feature type="domain" description="FecR N-terminal" evidence="3">
    <location>
        <begin position="15"/>
        <end position="54"/>
    </location>
</feature>
<protein>
    <recommendedName>
        <fullName evidence="6">FecR protein domain-containing protein</fullName>
    </recommendedName>
</protein>
<evidence type="ECO:0000256" key="1">
    <source>
        <dbReference type="SAM" id="Phobius"/>
    </source>
</evidence>